<dbReference type="PANTHER" id="PTHR24198:SF165">
    <property type="entry name" value="ANKYRIN REPEAT-CONTAINING PROTEIN-RELATED"/>
    <property type="match status" value="1"/>
</dbReference>
<dbReference type="InterPro" id="IPR036770">
    <property type="entry name" value="Ankyrin_rpt-contain_sf"/>
</dbReference>
<evidence type="ECO:0000313" key="6">
    <source>
        <dbReference type="Proteomes" id="UP000053599"/>
    </source>
</evidence>
<dbReference type="AlphaFoldDB" id="A0A0D1WEN7"/>
<dbReference type="PANTHER" id="PTHR24198">
    <property type="entry name" value="ANKYRIN REPEAT AND PROTEIN KINASE DOMAIN-CONTAINING PROTEIN"/>
    <property type="match status" value="1"/>
</dbReference>
<dbReference type="SMART" id="SM00248">
    <property type="entry name" value="ANK"/>
    <property type="match status" value="5"/>
</dbReference>
<evidence type="ECO:0000256" key="1">
    <source>
        <dbReference type="ARBA" id="ARBA00022737"/>
    </source>
</evidence>
<keyword evidence="1" id="KW-0677">Repeat</keyword>
<dbReference type="Pfam" id="PF00023">
    <property type="entry name" value="Ank"/>
    <property type="match status" value="1"/>
</dbReference>
<feature type="repeat" description="ANK" evidence="3">
    <location>
        <begin position="551"/>
        <end position="583"/>
    </location>
</feature>
<dbReference type="STRING" id="1016849.A0A0D1WEN7"/>
<feature type="repeat" description="ANK" evidence="3">
    <location>
        <begin position="584"/>
        <end position="616"/>
    </location>
</feature>
<dbReference type="EMBL" id="KN846951">
    <property type="protein sequence ID" value="KIV87290.1"/>
    <property type="molecule type" value="Genomic_DNA"/>
</dbReference>
<gene>
    <name evidence="5" type="ORF">PV11_02845</name>
</gene>
<protein>
    <submittedName>
        <fullName evidence="5">Uncharacterized protein</fullName>
    </submittedName>
</protein>
<feature type="coiled-coil region" evidence="4">
    <location>
        <begin position="31"/>
        <end position="58"/>
    </location>
</feature>
<dbReference type="SUPFAM" id="SSF48403">
    <property type="entry name" value="Ankyrin repeat"/>
    <property type="match status" value="1"/>
</dbReference>
<feature type="coiled-coil region" evidence="4">
    <location>
        <begin position="156"/>
        <end position="183"/>
    </location>
</feature>
<dbReference type="PROSITE" id="PS50088">
    <property type="entry name" value="ANK_REPEAT"/>
    <property type="match status" value="4"/>
</dbReference>
<dbReference type="Gene3D" id="1.25.40.20">
    <property type="entry name" value="Ankyrin repeat-containing domain"/>
    <property type="match status" value="1"/>
</dbReference>
<keyword evidence="2 3" id="KW-0040">ANK repeat</keyword>
<proteinExistence type="predicted"/>
<evidence type="ECO:0000313" key="5">
    <source>
        <dbReference type="EMBL" id="KIV87290.1"/>
    </source>
</evidence>
<evidence type="ECO:0000256" key="4">
    <source>
        <dbReference type="SAM" id="Coils"/>
    </source>
</evidence>
<dbReference type="Pfam" id="PF12796">
    <property type="entry name" value="Ank_2"/>
    <property type="match status" value="1"/>
</dbReference>
<evidence type="ECO:0000256" key="2">
    <source>
        <dbReference type="ARBA" id="ARBA00023043"/>
    </source>
</evidence>
<sequence>MDPFSITVGAIGVAEVSQKTAKSVLKILRTIKKAPEELEQLLEEVTKVETTLEEVKDAVQAAQHSSRALDVLLHSVELDLSRLNNLIQFELVKPGEKVEARRLAWVRHRSRVNELTTKLQTKRREIADILFTAVFSQSRRTSIQVQQLTLISTEGLSKAEQALDQVMHNRALLEDMCERIERTHTATTQIGAAFEGFRTVHVEPNNALSRAETPASLREQTMNMSAFPGQQPLRRYNSAIPYRGLYIKTLKSNANGCAKSCPCACHKRRRISHSARQWTGSLNVTFSGVSMLSPQCSIRTCKRTLRPWFQVSYALPIWLANRLLVMSLTSSPVDGPELLLKTARYAETAVPMFVEKGMLSNVRSLYVAGAASVRDMQWDGGTLLTAVSWAQWDMANFLLDSGADMNQETTDGRTPRTRFLELWFLPTTVKDEAADRLHHHLDIREMIDEREFCSVHRIVLGLSKQDLETELMEHPELINTPDVLGKTPLWWACNCFNVEAVRLLLYHGARVDDADLRKHTPLHMASIRGASKALVSSLLMARANVNSKNLSGMTPLHHASRKGVPEIVETLVNFGADVNAVDRDNHTPLYHCAYKETEECAQILLNHGADLDICDNKGLFVWEHAIMSGSVRTIKLFSKYGCRFQIVPGTKAHPAILHYVARFGTEALVEALMYVDLSHVQVEAQDEEGRTAEESLRLRCSPQKPPGWFGCTQEVHDIIQEFLGRLNTTQLDCL</sequence>
<keyword evidence="4" id="KW-0175">Coiled coil</keyword>
<reference evidence="5 6" key="1">
    <citation type="submission" date="2015-01" db="EMBL/GenBank/DDBJ databases">
        <title>The Genome Sequence of Exophiala sideris CBS121828.</title>
        <authorList>
            <consortium name="The Broad Institute Genomics Platform"/>
            <person name="Cuomo C."/>
            <person name="de Hoog S."/>
            <person name="Gorbushina A."/>
            <person name="Stielow B."/>
            <person name="Teixiera M."/>
            <person name="Abouelleil A."/>
            <person name="Chapman S.B."/>
            <person name="Priest M."/>
            <person name="Young S.K."/>
            <person name="Wortman J."/>
            <person name="Nusbaum C."/>
            <person name="Birren B."/>
        </authorList>
    </citation>
    <scope>NUCLEOTIDE SEQUENCE [LARGE SCALE GENOMIC DNA]</scope>
    <source>
        <strain evidence="5 6">CBS 121828</strain>
    </source>
</reference>
<feature type="repeat" description="ANK" evidence="3">
    <location>
        <begin position="484"/>
        <end position="516"/>
    </location>
</feature>
<feature type="repeat" description="ANK" evidence="3">
    <location>
        <begin position="517"/>
        <end position="550"/>
    </location>
</feature>
<evidence type="ECO:0000256" key="3">
    <source>
        <dbReference type="PROSITE-ProRule" id="PRU00023"/>
    </source>
</evidence>
<dbReference type="OrthoDB" id="341259at2759"/>
<dbReference type="Proteomes" id="UP000053599">
    <property type="component" value="Unassembled WGS sequence"/>
</dbReference>
<dbReference type="HOGENOM" id="CLU_010556_0_0_1"/>
<dbReference type="PROSITE" id="PS50297">
    <property type="entry name" value="ANK_REP_REGION"/>
    <property type="match status" value="4"/>
</dbReference>
<name>A0A0D1WEN7_9EURO</name>
<dbReference type="PRINTS" id="PR01415">
    <property type="entry name" value="ANKYRIN"/>
</dbReference>
<accession>A0A0D1WEN7</accession>
<organism evidence="5 6">
    <name type="scientific">Exophiala sideris</name>
    <dbReference type="NCBI Taxonomy" id="1016849"/>
    <lineage>
        <taxon>Eukaryota</taxon>
        <taxon>Fungi</taxon>
        <taxon>Dikarya</taxon>
        <taxon>Ascomycota</taxon>
        <taxon>Pezizomycotina</taxon>
        <taxon>Eurotiomycetes</taxon>
        <taxon>Chaetothyriomycetidae</taxon>
        <taxon>Chaetothyriales</taxon>
        <taxon>Herpotrichiellaceae</taxon>
        <taxon>Exophiala</taxon>
    </lineage>
</organism>
<dbReference type="InterPro" id="IPR002110">
    <property type="entry name" value="Ankyrin_rpt"/>
</dbReference>